<proteinExistence type="predicted"/>
<sequence>MSVIKWLWRLLLIAIMLIGVFAGGLYYGITQPLMLNEPMIYEVKPGYTTTRIGSQMEARGWIYHSLLMRVASRLNPQWVSKVGEYEITPQMNVLDVLAKFDSGDAIHYKVTLLEGHTTREFMDTLTKKGNIKMTLSGLSNIEISRKLNLPYPNSEGLFFADTYQYYKGDTDVAILRRSHKKLMDVLEGVWKEKDSNSP</sequence>
<keyword evidence="9" id="KW-1185">Reference proteome</keyword>
<accession>A0ABT4JV20</accession>
<evidence type="ECO:0000313" key="9">
    <source>
        <dbReference type="Proteomes" id="UP001149719"/>
    </source>
</evidence>
<name>A0ABT4JV20_9GAMM</name>
<comment type="caution">
    <text evidence="8">The sequence shown here is derived from an EMBL/GenBank/DDBJ whole genome shotgun (WGS) entry which is preliminary data.</text>
</comment>
<evidence type="ECO:0000256" key="7">
    <source>
        <dbReference type="SAM" id="Phobius"/>
    </source>
</evidence>
<keyword evidence="5" id="KW-0456">Lyase</keyword>
<keyword evidence="6" id="KW-0961">Cell wall biogenesis/degradation</keyword>
<protein>
    <submittedName>
        <fullName evidence="8">Endolytic transglycosylase MltG</fullName>
    </submittedName>
</protein>
<organism evidence="8 9">
    <name type="scientific">Marinomonas phaeophyticola</name>
    <dbReference type="NCBI Taxonomy" id="3004091"/>
    <lineage>
        <taxon>Bacteria</taxon>
        <taxon>Pseudomonadati</taxon>
        <taxon>Pseudomonadota</taxon>
        <taxon>Gammaproteobacteria</taxon>
        <taxon>Oceanospirillales</taxon>
        <taxon>Oceanospirillaceae</taxon>
        <taxon>Marinomonas</taxon>
    </lineage>
</organism>
<evidence type="ECO:0000313" key="8">
    <source>
        <dbReference type="EMBL" id="MCZ2722245.1"/>
    </source>
</evidence>
<evidence type="ECO:0000256" key="6">
    <source>
        <dbReference type="ARBA" id="ARBA00023316"/>
    </source>
</evidence>
<evidence type="ECO:0000256" key="4">
    <source>
        <dbReference type="ARBA" id="ARBA00023136"/>
    </source>
</evidence>
<dbReference type="Pfam" id="PF02618">
    <property type="entry name" value="YceG"/>
    <property type="match status" value="1"/>
</dbReference>
<evidence type="ECO:0000256" key="3">
    <source>
        <dbReference type="ARBA" id="ARBA00022989"/>
    </source>
</evidence>
<dbReference type="EMBL" id="JAPUBN010000017">
    <property type="protein sequence ID" value="MCZ2722245.1"/>
    <property type="molecule type" value="Genomic_DNA"/>
</dbReference>
<keyword evidence="3 7" id="KW-1133">Transmembrane helix</keyword>
<dbReference type="RefSeq" id="WP_269125726.1">
    <property type="nucleotide sequence ID" value="NZ_JAPUBN010000017.1"/>
</dbReference>
<keyword evidence="4 7" id="KW-0472">Membrane</keyword>
<evidence type="ECO:0000256" key="5">
    <source>
        <dbReference type="ARBA" id="ARBA00023239"/>
    </source>
</evidence>
<dbReference type="Gene3D" id="3.30.1490.480">
    <property type="entry name" value="Endolytic murein transglycosylase"/>
    <property type="match status" value="1"/>
</dbReference>
<dbReference type="InterPro" id="IPR003770">
    <property type="entry name" value="MLTG-like"/>
</dbReference>
<keyword evidence="1" id="KW-1003">Cell membrane</keyword>
<keyword evidence="2 7" id="KW-0812">Transmembrane</keyword>
<reference evidence="8" key="1">
    <citation type="submission" date="2022-12" db="EMBL/GenBank/DDBJ databases">
        <title>Marinomonas 15G1-11 sp. nov, isolated from marine algae.</title>
        <authorList>
            <person name="Butt M."/>
            <person name="Choi D.G."/>
            <person name="Kim J.M."/>
            <person name="Lee J.K."/>
            <person name="Baek J.H."/>
            <person name="Jeon C.O."/>
        </authorList>
    </citation>
    <scope>NUCLEOTIDE SEQUENCE</scope>
    <source>
        <strain evidence="8">15G1-11</strain>
    </source>
</reference>
<dbReference type="PANTHER" id="PTHR30518">
    <property type="entry name" value="ENDOLYTIC MUREIN TRANSGLYCOSYLASE"/>
    <property type="match status" value="1"/>
</dbReference>
<gene>
    <name evidence="8" type="ORF">O1D97_11495</name>
</gene>
<feature type="transmembrane region" description="Helical" evidence="7">
    <location>
        <begin position="6"/>
        <end position="29"/>
    </location>
</feature>
<dbReference type="Proteomes" id="UP001149719">
    <property type="component" value="Unassembled WGS sequence"/>
</dbReference>
<dbReference type="PANTHER" id="PTHR30518:SF2">
    <property type="entry name" value="ENDOLYTIC MUREIN TRANSGLYCOSYLASE"/>
    <property type="match status" value="1"/>
</dbReference>
<evidence type="ECO:0000256" key="1">
    <source>
        <dbReference type="ARBA" id="ARBA00022475"/>
    </source>
</evidence>
<evidence type="ECO:0000256" key="2">
    <source>
        <dbReference type="ARBA" id="ARBA00022692"/>
    </source>
</evidence>